<gene>
    <name evidence="2" type="ORF">QO019_000982</name>
</gene>
<sequence length="437" mass="47292">MTLPDNPAGPFLRERAVQGRSFKHYGAQVASVLYYQDGGHSVITARGADHRDRLSRWSRPTSVCEVACGRHTTTFTLKLPAHGAATFFDTRVTLRWEVVDYRLVVEKRLFSVENDLGPEIVNRLQGVTARYSVDQAHEANQAVQRDIKAGHWAGLGREVGLRTDVFVEVGTDRTQIAFVNRTRRDEAEMQRVTARFRGFAAIAHGTDAEKYAYLMASGDSAEVGRLVKMMLESQAEDQRANREFLIRMAHEGRINTPELDAYIRQMVLPGQGTAQLPSSGFEPRTALPPPPVAQAPAASAGAFAQDWPDATAARDTGTYDTPGRGTARPSAGPPHQVEDDWWGEPQDVVAPPAAAPAATDSYGTSGHTDGHGFEYVQAEPSGRPESGHTESGHTDSGHTESGADPGPWAGSRGGAHEDDDIWGDPSDGSTDGRDGGR</sequence>
<organism evidence="2 3">
    <name type="scientific">Streptomyces thermodiastaticus</name>
    <dbReference type="NCBI Taxonomy" id="44061"/>
    <lineage>
        <taxon>Bacteria</taxon>
        <taxon>Bacillati</taxon>
        <taxon>Actinomycetota</taxon>
        <taxon>Actinomycetes</taxon>
        <taxon>Kitasatosporales</taxon>
        <taxon>Streptomycetaceae</taxon>
        <taxon>Streptomyces</taxon>
    </lineage>
</organism>
<accession>A0ABU0K9W0</accession>
<reference evidence="2 3" key="1">
    <citation type="submission" date="2023-07" db="EMBL/GenBank/DDBJ databases">
        <title>Genomic Encyclopedia of Type Strains, Phase IV (KMG-IV): sequencing the most valuable type-strain genomes for metagenomic binning, comparative biology and taxonomic classification.</title>
        <authorList>
            <person name="Goeker M."/>
        </authorList>
    </citation>
    <scope>NUCLEOTIDE SEQUENCE [LARGE SCALE GENOMIC DNA]</scope>
    <source>
        <strain evidence="2 3">DSM 40573</strain>
    </source>
</reference>
<keyword evidence="3" id="KW-1185">Reference proteome</keyword>
<evidence type="ECO:0000313" key="3">
    <source>
        <dbReference type="Proteomes" id="UP001236795"/>
    </source>
</evidence>
<dbReference type="Proteomes" id="UP001236795">
    <property type="component" value="Unassembled WGS sequence"/>
</dbReference>
<feature type="compositionally biased region" description="Low complexity" evidence="1">
    <location>
        <begin position="294"/>
        <end position="304"/>
    </location>
</feature>
<protein>
    <recommendedName>
        <fullName evidence="4">PE-PGRS family protein</fullName>
    </recommendedName>
</protein>
<dbReference type="EMBL" id="JAUSWC010000003">
    <property type="protein sequence ID" value="MDQ0486150.1"/>
    <property type="molecule type" value="Genomic_DNA"/>
</dbReference>
<proteinExistence type="predicted"/>
<name>A0ABU0K9W0_9ACTN</name>
<comment type="caution">
    <text evidence="2">The sequence shown here is derived from an EMBL/GenBank/DDBJ whole genome shotgun (WGS) entry which is preliminary data.</text>
</comment>
<evidence type="ECO:0000256" key="1">
    <source>
        <dbReference type="SAM" id="MobiDB-lite"/>
    </source>
</evidence>
<evidence type="ECO:0008006" key="4">
    <source>
        <dbReference type="Google" id="ProtNLM"/>
    </source>
</evidence>
<feature type="compositionally biased region" description="Basic and acidic residues" evidence="1">
    <location>
        <begin position="385"/>
        <end position="398"/>
    </location>
</feature>
<evidence type="ECO:0000313" key="2">
    <source>
        <dbReference type="EMBL" id="MDQ0486150.1"/>
    </source>
</evidence>
<feature type="region of interest" description="Disordered" evidence="1">
    <location>
        <begin position="274"/>
        <end position="437"/>
    </location>
</feature>
<dbReference type="RefSeq" id="WP_161231851.1">
    <property type="nucleotide sequence ID" value="NZ_JAUSWC010000003.1"/>
</dbReference>